<comment type="caution">
    <text evidence="1">The sequence shown here is derived from an EMBL/GenBank/DDBJ whole genome shotgun (WGS) entry which is preliminary data.</text>
</comment>
<name>A0ABS0IM46_9BACT</name>
<evidence type="ECO:0000313" key="2">
    <source>
        <dbReference type="Proteomes" id="UP000597617"/>
    </source>
</evidence>
<keyword evidence="2" id="KW-1185">Reference proteome</keyword>
<organism evidence="1 2">
    <name type="scientific">Hymenobacter jeongseonensis</name>
    <dbReference type="NCBI Taxonomy" id="2791027"/>
    <lineage>
        <taxon>Bacteria</taxon>
        <taxon>Pseudomonadati</taxon>
        <taxon>Bacteroidota</taxon>
        <taxon>Cytophagia</taxon>
        <taxon>Cytophagales</taxon>
        <taxon>Hymenobacteraceae</taxon>
        <taxon>Hymenobacter</taxon>
    </lineage>
</organism>
<dbReference type="EMBL" id="JADQDQ010000012">
    <property type="protein sequence ID" value="MBF9239396.1"/>
    <property type="molecule type" value="Genomic_DNA"/>
</dbReference>
<reference evidence="1 2" key="1">
    <citation type="submission" date="2020-11" db="EMBL/GenBank/DDBJ databases">
        <authorList>
            <person name="Kim M.K."/>
        </authorList>
    </citation>
    <scope>NUCLEOTIDE SEQUENCE [LARGE SCALE GENOMIC DNA]</scope>
    <source>
        <strain evidence="1 2">BT683</strain>
    </source>
</reference>
<gene>
    <name evidence="1" type="ORF">I2I05_18530</name>
</gene>
<evidence type="ECO:0000313" key="1">
    <source>
        <dbReference type="EMBL" id="MBF9239396.1"/>
    </source>
</evidence>
<protein>
    <submittedName>
        <fullName evidence="1">Uncharacterized protein</fullName>
    </submittedName>
</protein>
<proteinExistence type="predicted"/>
<accession>A0ABS0IM46</accession>
<dbReference type="Proteomes" id="UP000597617">
    <property type="component" value="Unassembled WGS sequence"/>
</dbReference>
<dbReference type="RefSeq" id="WP_196283745.1">
    <property type="nucleotide sequence ID" value="NZ_JADQDQ010000012.1"/>
</dbReference>
<sequence length="270" mass="29685">MRYFLLLAAPALLLAAARPQGRPANPGFHRLTAPGALAAPGAVLTNAARRALLGRTNLGRLWQHQPQAGPEDVLNGCFGYDGRRLEFVFTSVQADAKSPGRYLVAGKFRCYGDVTPFRGAIELQQVQRLPAEVKVYGADYSLSSQPTYCATGGFALQATSSHGLSGRFNGRIALDFRVMPGNRAVLIERTDNPVTRSGGLLFDGEWRNAAGADEAVPALWKQGVAVTRQVLTRFTMGDRSGSINRKYTRVGWDTYWKNEEWWVEKQLAQR</sequence>